<proteinExistence type="predicted"/>
<dbReference type="Proteomes" id="UP001162992">
    <property type="component" value="Chromosome 9"/>
</dbReference>
<comment type="caution">
    <text evidence="1">The sequence shown here is derived from an EMBL/GenBank/DDBJ whole genome shotgun (WGS) entry which is preliminary data.</text>
</comment>
<evidence type="ECO:0000313" key="1">
    <source>
        <dbReference type="EMBL" id="KAJ7543498.1"/>
    </source>
</evidence>
<evidence type="ECO:0000313" key="2">
    <source>
        <dbReference type="Proteomes" id="UP001162992"/>
    </source>
</evidence>
<name>A0ACC2CN97_DIPCM</name>
<reference evidence="2" key="1">
    <citation type="journal article" date="2024" name="Proc. Natl. Acad. Sci. U.S.A.">
        <title>Extraordinary preservation of gene collinearity over three hundred million years revealed in homosporous lycophytes.</title>
        <authorList>
            <person name="Li C."/>
            <person name="Wickell D."/>
            <person name="Kuo L.Y."/>
            <person name="Chen X."/>
            <person name="Nie B."/>
            <person name="Liao X."/>
            <person name="Peng D."/>
            <person name="Ji J."/>
            <person name="Jenkins J."/>
            <person name="Williams M."/>
            <person name="Shu S."/>
            <person name="Plott C."/>
            <person name="Barry K."/>
            <person name="Rajasekar S."/>
            <person name="Grimwood J."/>
            <person name="Han X."/>
            <person name="Sun S."/>
            <person name="Hou Z."/>
            <person name="He W."/>
            <person name="Dai G."/>
            <person name="Sun C."/>
            <person name="Schmutz J."/>
            <person name="Leebens-Mack J.H."/>
            <person name="Li F.W."/>
            <person name="Wang L."/>
        </authorList>
    </citation>
    <scope>NUCLEOTIDE SEQUENCE [LARGE SCALE GENOMIC DNA]</scope>
    <source>
        <strain evidence="2">cv. PW_Plant_1</strain>
    </source>
</reference>
<accession>A0ACC2CN97</accession>
<keyword evidence="2" id="KW-1185">Reference proteome</keyword>
<protein>
    <submittedName>
        <fullName evidence="1">Uncharacterized protein</fullName>
    </submittedName>
</protein>
<dbReference type="EMBL" id="CM055100">
    <property type="protein sequence ID" value="KAJ7543498.1"/>
    <property type="molecule type" value="Genomic_DNA"/>
</dbReference>
<sequence>MDVHMHLRNSQTANAHISQPPAFLNPHGTHYLSAADDYHHRFLADLGAPGLTFRSAIASDRGLQLPWENGMHDLGSSMGNPPLIGLADAAHFAVTPIQGSWTRESFPSRSDILLSADASRDYLPRYNASVLSSMHANPVIPNGMADLNAQLQSLSGSEILPKTEFDPMTGLGYPWTQMLGASQVDPAAVILRQELAAHAEGSGLGNTLSFDKYIPSTGRNVVPQEQINPLLSIPSFLGTGQTLVSKSALLRVPAGINETSLDAQSYLYNSSDPLLEVRRMSCASMGGLAFMPQEMHIIAPPVQNVKKRKFLHEWEKEDSWSRDEYDDADDLDTGTTDAGKSQVESPHKLCIQATDQTRSDEKSNKALVTWTDVDVPEGSKISKTGAAVQRIRGTSQQHSAKLDLSRVKSKHKHHKNAGVPKESCTAAISSEEMMLWPPAVVVYNTRTGKTAEGVWDGMSGKEMDNYLKGIGHSQGKSRPVWGKQGHKGLVLVKYKPNLQGLQEAERLHKHFEVNRRGRQQWLHIKAKSSGNDSEPKDGLDFVHVDAATNENKRILYGFLAGPSDVENLDPGSKIKFAVQSKSEILERQHLLEKVID</sequence>
<gene>
    <name evidence="1" type="ORF">O6H91_09G040400</name>
</gene>
<organism evidence="1 2">
    <name type="scientific">Diphasiastrum complanatum</name>
    <name type="common">Issler's clubmoss</name>
    <name type="synonym">Lycopodium complanatum</name>
    <dbReference type="NCBI Taxonomy" id="34168"/>
    <lineage>
        <taxon>Eukaryota</taxon>
        <taxon>Viridiplantae</taxon>
        <taxon>Streptophyta</taxon>
        <taxon>Embryophyta</taxon>
        <taxon>Tracheophyta</taxon>
        <taxon>Lycopodiopsida</taxon>
        <taxon>Lycopodiales</taxon>
        <taxon>Lycopodiaceae</taxon>
        <taxon>Lycopodioideae</taxon>
        <taxon>Diphasiastrum</taxon>
    </lineage>
</organism>